<protein>
    <submittedName>
        <fullName evidence="1">Uncharacterized protein</fullName>
    </submittedName>
</protein>
<name>A0A8H7F192_AGABI</name>
<sequence length="296" mass="33798">MGDGFGSQQNFQTLRGTSILFGITRNAVYASLDKSRSALKIPDWKVAHKKPLTFFHASFADYLKDSSRSKDFHIGDEEDVKKKVISRLLEIWNKCSGDDIATSSVKPAWHQYCSNIDAKSPSRGLNGFYAHLFHNTVRRLGWEVYDILQEPIESPVYGLLRKVHMRKLCYFMKAVGVRRFVDEVTDISPGPYHTGLLLKVHLKDLEFGHLDWKEMSPTYAHLGTKGRYSLKSWIVLSVRPHSSAELKTFVSDLESLQECSPEHEVFIVGGVPKERVAIFRRILTTKIMFYVVPYPG</sequence>
<organism evidence="1 2">
    <name type="scientific">Agaricus bisporus var. burnettii</name>
    <dbReference type="NCBI Taxonomy" id="192524"/>
    <lineage>
        <taxon>Eukaryota</taxon>
        <taxon>Fungi</taxon>
        <taxon>Dikarya</taxon>
        <taxon>Basidiomycota</taxon>
        <taxon>Agaricomycotina</taxon>
        <taxon>Agaricomycetes</taxon>
        <taxon>Agaricomycetidae</taxon>
        <taxon>Agaricales</taxon>
        <taxon>Agaricineae</taxon>
        <taxon>Agaricaceae</taxon>
        <taxon>Agaricus</taxon>
    </lineage>
</organism>
<evidence type="ECO:0000313" key="1">
    <source>
        <dbReference type="EMBL" id="KAF7771817.1"/>
    </source>
</evidence>
<comment type="caution">
    <text evidence="1">The sequence shown here is derived from an EMBL/GenBank/DDBJ whole genome shotgun (WGS) entry which is preliminary data.</text>
</comment>
<proteinExistence type="predicted"/>
<reference evidence="1 2" key="1">
    <citation type="journal article" name="Sci. Rep.">
        <title>Telomere-to-telomere assembled and centromere annotated genomes of the two main subspecies of the button mushroom Agaricus bisporus reveal especially polymorphic chromosome ends.</title>
        <authorList>
            <person name="Sonnenberg A.S.M."/>
            <person name="Sedaghat-Telgerd N."/>
            <person name="Lavrijssen B."/>
            <person name="Ohm R.A."/>
            <person name="Hendrickx P.M."/>
            <person name="Scholtmeijer K."/>
            <person name="Baars J.J.P."/>
            <person name="van Peer A."/>
        </authorList>
    </citation>
    <scope>NUCLEOTIDE SEQUENCE [LARGE SCALE GENOMIC DNA]</scope>
    <source>
        <strain evidence="1 2">H119_p4</strain>
    </source>
</reference>
<dbReference type="AlphaFoldDB" id="A0A8H7F192"/>
<evidence type="ECO:0000313" key="2">
    <source>
        <dbReference type="Proteomes" id="UP000629468"/>
    </source>
</evidence>
<dbReference type="EMBL" id="JABXXO010000008">
    <property type="protein sequence ID" value="KAF7771817.1"/>
    <property type="molecule type" value="Genomic_DNA"/>
</dbReference>
<gene>
    <name evidence="1" type="ORF">Agabi119p4_6128</name>
</gene>
<accession>A0A8H7F192</accession>
<dbReference type="Proteomes" id="UP000629468">
    <property type="component" value="Unassembled WGS sequence"/>
</dbReference>